<evidence type="ECO:0000313" key="3">
    <source>
        <dbReference type="Proteomes" id="UP000030649"/>
    </source>
</evidence>
<evidence type="ECO:0000256" key="1">
    <source>
        <dbReference type="SAM" id="MobiDB-lite"/>
    </source>
</evidence>
<reference evidence="2 3" key="1">
    <citation type="journal article" date="2013" name="PLoS ONE">
        <title>Assembly-driven community genomics of a hypersaline microbial ecosystem.</title>
        <authorList>
            <person name="Podell S."/>
            <person name="Ugalde J.A."/>
            <person name="Narasingarao P."/>
            <person name="Banfield J.F."/>
            <person name="Heidelberg K.B."/>
            <person name="Allen E.E."/>
        </authorList>
    </citation>
    <scope>NUCLEOTIDE SEQUENCE [LARGE SCALE GENOMIC DNA]</scope>
    <source>
        <strain evidence="3">J07HQW1</strain>
    </source>
</reference>
<evidence type="ECO:0000313" key="2">
    <source>
        <dbReference type="EMBL" id="ERG91618.1"/>
    </source>
</evidence>
<gene>
    <name evidence="2" type="ORF">J07HQW1_01652</name>
</gene>
<organism evidence="2 3">
    <name type="scientific">Haloquadratum walsbyi J07HQW1</name>
    <dbReference type="NCBI Taxonomy" id="1238424"/>
    <lineage>
        <taxon>Archaea</taxon>
        <taxon>Methanobacteriati</taxon>
        <taxon>Methanobacteriota</taxon>
        <taxon>Stenosarchaea group</taxon>
        <taxon>Halobacteria</taxon>
        <taxon>Halobacteriales</taxon>
        <taxon>Haloferacaceae</taxon>
        <taxon>Haloquadratum</taxon>
    </lineage>
</organism>
<accession>U1N5C1</accession>
<feature type="region of interest" description="Disordered" evidence="1">
    <location>
        <begin position="20"/>
        <end position="42"/>
    </location>
</feature>
<protein>
    <submittedName>
        <fullName evidence="2">Uncharacterized protein</fullName>
    </submittedName>
</protein>
<dbReference type="AlphaFoldDB" id="U1N5C1"/>
<dbReference type="Proteomes" id="UP000030649">
    <property type="component" value="Unassembled WGS sequence"/>
</dbReference>
<name>U1N5C1_9EURY</name>
<dbReference type="EMBL" id="KE356560">
    <property type="protein sequence ID" value="ERG91618.1"/>
    <property type="molecule type" value="Genomic_DNA"/>
</dbReference>
<dbReference type="HOGENOM" id="CLU_3245291_0_0_2"/>
<sequence>MTATDEETLTSATAWLQNQIDASGTPVGRDYDEDIEYNQQAE</sequence>
<proteinExistence type="predicted"/>